<protein>
    <submittedName>
        <fullName evidence="1">Uncharacterized protein</fullName>
    </submittedName>
</protein>
<dbReference type="AlphaFoldDB" id="L0KZQ1"/>
<name>L0KZQ1_METHD</name>
<dbReference type="Proteomes" id="UP000010866">
    <property type="component" value="Chromosome"/>
</dbReference>
<proteinExistence type="predicted"/>
<organism evidence="1 2">
    <name type="scientific">Methanomethylovorans hollandica (strain DSM 15978 / NBRC 107637 / DMS1)</name>
    <dbReference type="NCBI Taxonomy" id="867904"/>
    <lineage>
        <taxon>Archaea</taxon>
        <taxon>Methanobacteriati</taxon>
        <taxon>Methanobacteriota</taxon>
        <taxon>Stenosarchaea group</taxon>
        <taxon>Methanomicrobia</taxon>
        <taxon>Methanosarcinales</taxon>
        <taxon>Methanosarcinaceae</taxon>
        <taxon>Methanomethylovorans</taxon>
    </lineage>
</organism>
<sequence>MTETDISKRLYDIPRAAVLESLYSDFLNLRVLPLYFGPAVRGVEYSIALKYEIIIHDMYRGEVDTVSAELIHTGAIMSDILCSIGDDTYVHCTTAEIDSHIAENIKNELAKHRAANRVIIRVSFVKTMHDGPWG</sequence>
<dbReference type="KEGG" id="mhz:Metho_1239"/>
<reference evidence="2" key="1">
    <citation type="submission" date="2012-02" db="EMBL/GenBank/DDBJ databases">
        <title>Complete sequence of chromosome of Methanomethylovorans hollandica DSM 15978.</title>
        <authorList>
            <person name="Lucas S."/>
            <person name="Copeland A."/>
            <person name="Lapidus A."/>
            <person name="Glavina del Rio T."/>
            <person name="Dalin E."/>
            <person name="Tice H."/>
            <person name="Bruce D."/>
            <person name="Goodwin L."/>
            <person name="Pitluck S."/>
            <person name="Peters L."/>
            <person name="Mikhailova N."/>
            <person name="Held B."/>
            <person name="Kyrpides N."/>
            <person name="Mavromatis K."/>
            <person name="Ivanova N."/>
            <person name="Brettin T."/>
            <person name="Detter J.C."/>
            <person name="Han C."/>
            <person name="Larimer F."/>
            <person name="Land M."/>
            <person name="Hauser L."/>
            <person name="Markowitz V."/>
            <person name="Cheng J.-F."/>
            <person name="Hugenholtz P."/>
            <person name="Woyke T."/>
            <person name="Wu D."/>
            <person name="Spring S."/>
            <person name="Schroeder M."/>
            <person name="Brambilla E."/>
            <person name="Klenk H.-P."/>
            <person name="Eisen J.A."/>
        </authorList>
    </citation>
    <scope>NUCLEOTIDE SEQUENCE [LARGE SCALE GENOMIC DNA]</scope>
    <source>
        <strain evidence="2">DSM 15978 / NBRC 107637 / DMS1</strain>
    </source>
</reference>
<dbReference type="EMBL" id="CP003362">
    <property type="protein sequence ID" value="AGB49469.1"/>
    <property type="molecule type" value="Genomic_DNA"/>
</dbReference>
<evidence type="ECO:0000313" key="2">
    <source>
        <dbReference type="Proteomes" id="UP000010866"/>
    </source>
</evidence>
<gene>
    <name evidence="1" type="ordered locus">Metho_1239</name>
</gene>
<evidence type="ECO:0000313" key="1">
    <source>
        <dbReference type="EMBL" id="AGB49469.1"/>
    </source>
</evidence>
<accession>L0KZQ1</accession>
<dbReference type="GeneID" id="14407048"/>
<dbReference type="STRING" id="867904.Metho_1239"/>
<dbReference type="RefSeq" id="WP_015324635.1">
    <property type="nucleotide sequence ID" value="NC_019977.1"/>
</dbReference>
<dbReference type="HOGENOM" id="CLU_1891436_0_0_2"/>
<keyword evidence="2" id="KW-1185">Reference proteome</keyword>